<gene>
    <name evidence="3" type="ORF">SAMN04488105_111108</name>
</gene>
<dbReference type="STRING" id="282683.SAMN04488105_111108"/>
<dbReference type="OrthoDB" id="9811157at2"/>
<dbReference type="InterPro" id="IPR006171">
    <property type="entry name" value="TOPRIM_dom"/>
</dbReference>
<accession>A0A1G7HQM4</accession>
<dbReference type="EMBL" id="FNAV01000011">
    <property type="protein sequence ID" value="SDF02711.1"/>
    <property type="molecule type" value="Genomic_DNA"/>
</dbReference>
<evidence type="ECO:0000259" key="1">
    <source>
        <dbReference type="Pfam" id="PF13362"/>
    </source>
</evidence>
<evidence type="ECO:0000259" key="2">
    <source>
        <dbReference type="Pfam" id="PF23639"/>
    </source>
</evidence>
<sequence>MIARVNGCDRFAVHRTYLRPDGTGKAAVPEGTAKLALGKTQGGAVCVSEARGPLVVAEGIETALSLACGLLRAPATVWAGLSTSGVRGLRLPDLPGRLTIAPDGDDAGRAAATALAERAHAHGWAVSLLPAPDGRDWNDIIMKGERA</sequence>
<evidence type="ECO:0000313" key="4">
    <source>
        <dbReference type="Proteomes" id="UP000198994"/>
    </source>
</evidence>
<dbReference type="Gene3D" id="3.40.1360.10">
    <property type="match status" value="1"/>
</dbReference>
<dbReference type="Proteomes" id="UP000198994">
    <property type="component" value="Unassembled WGS sequence"/>
</dbReference>
<dbReference type="InterPro" id="IPR055570">
    <property type="entry name" value="DUF7146"/>
</dbReference>
<feature type="domain" description="Toprim" evidence="1">
    <location>
        <begin position="54"/>
        <end position="143"/>
    </location>
</feature>
<evidence type="ECO:0000313" key="3">
    <source>
        <dbReference type="EMBL" id="SDF02711.1"/>
    </source>
</evidence>
<proteinExistence type="predicted"/>
<feature type="domain" description="DUF7146" evidence="2">
    <location>
        <begin position="1"/>
        <end position="45"/>
    </location>
</feature>
<reference evidence="4" key="1">
    <citation type="submission" date="2016-10" db="EMBL/GenBank/DDBJ databases">
        <authorList>
            <person name="Varghese N."/>
            <person name="Submissions S."/>
        </authorList>
    </citation>
    <scope>NUCLEOTIDE SEQUENCE [LARGE SCALE GENOMIC DNA]</scope>
    <source>
        <strain evidence="4">DSM 10146</strain>
    </source>
</reference>
<keyword evidence="4" id="KW-1185">Reference proteome</keyword>
<dbReference type="SUPFAM" id="SSF56731">
    <property type="entry name" value="DNA primase core"/>
    <property type="match status" value="1"/>
</dbReference>
<dbReference type="Pfam" id="PF23639">
    <property type="entry name" value="DUF7146"/>
    <property type="match status" value="1"/>
</dbReference>
<dbReference type="AlphaFoldDB" id="A0A1G7HQM4"/>
<dbReference type="RefSeq" id="WP_089961448.1">
    <property type="nucleotide sequence ID" value="NZ_FNAV01000011.1"/>
</dbReference>
<dbReference type="Pfam" id="PF13362">
    <property type="entry name" value="Toprim_3"/>
    <property type="match status" value="1"/>
</dbReference>
<organism evidence="3 4">
    <name type="scientific">Salipiger thiooxidans</name>
    <dbReference type="NCBI Taxonomy" id="282683"/>
    <lineage>
        <taxon>Bacteria</taxon>
        <taxon>Pseudomonadati</taxon>
        <taxon>Pseudomonadota</taxon>
        <taxon>Alphaproteobacteria</taxon>
        <taxon>Rhodobacterales</taxon>
        <taxon>Roseobacteraceae</taxon>
        <taxon>Salipiger</taxon>
    </lineage>
</organism>
<protein>
    <submittedName>
        <fullName evidence="3">Toprim domain-containing protein</fullName>
    </submittedName>
</protein>
<name>A0A1G7HQM4_9RHOB</name>